<evidence type="ECO:0000259" key="14">
    <source>
        <dbReference type="SMART" id="SM01016"/>
    </source>
</evidence>
<feature type="domain" description="DALR anticodon binding" evidence="13">
    <location>
        <begin position="465"/>
        <end position="584"/>
    </location>
</feature>
<dbReference type="Gene3D" id="3.40.50.620">
    <property type="entry name" value="HUPs"/>
    <property type="match status" value="1"/>
</dbReference>
<dbReference type="InterPro" id="IPR005148">
    <property type="entry name" value="Arg-tRNA-synth_N"/>
</dbReference>
<dbReference type="PROSITE" id="PS00178">
    <property type="entry name" value="AA_TRNA_LIGASE_I"/>
    <property type="match status" value="1"/>
</dbReference>
<evidence type="ECO:0000313" key="15">
    <source>
        <dbReference type="EMBL" id="CUQ82972.1"/>
    </source>
</evidence>
<dbReference type="SUPFAM" id="SSF47323">
    <property type="entry name" value="Anticodon-binding domain of a subclass of class I aminoacyl-tRNA synthetases"/>
    <property type="match status" value="1"/>
</dbReference>
<dbReference type="FunFam" id="3.40.50.620:FF:000062">
    <property type="entry name" value="Arginine--tRNA ligase"/>
    <property type="match status" value="1"/>
</dbReference>
<dbReference type="SUPFAM" id="SSF52374">
    <property type="entry name" value="Nucleotidylyl transferase"/>
    <property type="match status" value="1"/>
</dbReference>
<dbReference type="InterPro" id="IPR014729">
    <property type="entry name" value="Rossmann-like_a/b/a_fold"/>
</dbReference>
<dbReference type="InterPro" id="IPR035684">
    <property type="entry name" value="ArgRS_core"/>
</dbReference>
<evidence type="ECO:0000256" key="2">
    <source>
        <dbReference type="ARBA" id="ARBA00005594"/>
    </source>
</evidence>
<dbReference type="EMBL" id="CZBY01000003">
    <property type="protein sequence ID" value="CUQ82972.1"/>
    <property type="molecule type" value="Genomic_DNA"/>
</dbReference>
<organism evidence="15 16">
    <name type="scientific">[Eubacterium] siraeum</name>
    <dbReference type="NCBI Taxonomy" id="39492"/>
    <lineage>
        <taxon>Bacteria</taxon>
        <taxon>Bacillati</taxon>
        <taxon>Bacillota</taxon>
        <taxon>Clostridia</taxon>
        <taxon>Eubacteriales</taxon>
        <taxon>Oscillospiraceae</taxon>
        <taxon>Oscillospiraceae incertae sedis</taxon>
    </lineage>
</organism>
<dbReference type="GO" id="GO:0004814">
    <property type="term" value="F:arginine-tRNA ligase activity"/>
    <property type="evidence" value="ECO:0007669"/>
    <property type="project" value="UniProtKB-UniRule"/>
</dbReference>
<dbReference type="OrthoDB" id="9805987at2"/>
<accession>A0A174ZAD2</accession>
<dbReference type="InterPro" id="IPR001278">
    <property type="entry name" value="Arg-tRNA-ligase"/>
</dbReference>
<feature type="domain" description="Arginyl tRNA synthetase N-terminal" evidence="14">
    <location>
        <begin position="10"/>
        <end position="99"/>
    </location>
</feature>
<name>A0A174ZAD2_9FIRM</name>
<protein>
    <recommendedName>
        <fullName evidence="11">Arginine--tRNA ligase</fullName>
        <ecNumber evidence="11">6.1.1.19</ecNumber>
    </recommendedName>
    <alternativeName>
        <fullName evidence="11">Arginyl-tRNA synthetase</fullName>
        <shortName evidence="11">ArgRS</shortName>
    </alternativeName>
</protein>
<comment type="similarity">
    <text evidence="2 11 12">Belongs to the class-I aminoacyl-tRNA synthetase family.</text>
</comment>
<dbReference type="Pfam" id="PF05746">
    <property type="entry name" value="DALR_1"/>
    <property type="match status" value="1"/>
</dbReference>
<sequence length="584" mass="65032">MNNMIELAKQQVKETVMNALGRLVAEGKIEAVPLPAFNVERPADVSHGDFSCNAAMASAKALRNNPRAIGQMIADAAVLDGTVFEKIEVAGPGFLNFFISPLWFNETVGEVISSGGDYGKTELGKGKRVLVEFVSANPTGPMHIGNARGGALGDSLSSVLQFAGYEVEREFYVNDAGNQIEKFGKSLSIRYMQIADGNKADVIASYGDEDVCRKIFEDEENFPMPEDVYKGVDIIEHAYNFYKINGDKFVNSDEESRKSALVEYALPLNIDGLEKDLAKYRIVYDTWFRESSLHKSGAVKQIVDMLTEKGQTYEKDGAIWFKASDFGDDQDRVLVRANGIPTYFVPDIAYHYNKLVTRGFDKAIDILGADHHGYIARMKAALTALGVDASKLDIVIMQMVMLVRNGETVKLSKRSGKAITLSTLLDEVPIDAARFFFNLRDPNTHLEFDLELAIEESSNNPVFYVQYAHARICSILRRMEEEGTGYSNIPVSELNFNHPAELALIRHIAALPNCINEAAKDYNPSKITKYLCDLAQLFHKFYDNCKIKGEEENILQSRLSLCVATKTVFKNLLDLLKVDAPEKM</sequence>
<dbReference type="PANTHER" id="PTHR11956">
    <property type="entry name" value="ARGINYL-TRNA SYNTHETASE"/>
    <property type="match status" value="1"/>
</dbReference>
<dbReference type="PANTHER" id="PTHR11956:SF5">
    <property type="entry name" value="ARGININE--TRNA LIGASE, CYTOPLASMIC"/>
    <property type="match status" value="1"/>
</dbReference>
<evidence type="ECO:0000256" key="3">
    <source>
        <dbReference type="ARBA" id="ARBA00011245"/>
    </source>
</evidence>
<gene>
    <name evidence="11 15" type="primary">argS</name>
    <name evidence="15" type="ORF">ERS852540_00603</name>
</gene>
<dbReference type="STRING" id="39492.ERS852540_00603"/>
<evidence type="ECO:0000256" key="1">
    <source>
        <dbReference type="ARBA" id="ARBA00004496"/>
    </source>
</evidence>
<evidence type="ECO:0000256" key="5">
    <source>
        <dbReference type="ARBA" id="ARBA00022598"/>
    </source>
</evidence>
<evidence type="ECO:0000256" key="6">
    <source>
        <dbReference type="ARBA" id="ARBA00022741"/>
    </source>
</evidence>
<dbReference type="InterPro" id="IPR009080">
    <property type="entry name" value="tRNAsynth_Ia_anticodon-bd"/>
</dbReference>
<keyword evidence="5 11" id="KW-0436">Ligase</keyword>
<evidence type="ECO:0000256" key="12">
    <source>
        <dbReference type="RuleBase" id="RU363038"/>
    </source>
</evidence>
<dbReference type="AlphaFoldDB" id="A0A174ZAD2"/>
<evidence type="ECO:0000256" key="11">
    <source>
        <dbReference type="HAMAP-Rule" id="MF_00123"/>
    </source>
</evidence>
<comment type="subcellular location">
    <subcellularLocation>
        <location evidence="1 11">Cytoplasm</location>
    </subcellularLocation>
</comment>
<dbReference type="CDD" id="cd00671">
    <property type="entry name" value="ArgRS_core"/>
    <property type="match status" value="1"/>
</dbReference>
<reference evidence="15 16" key="1">
    <citation type="submission" date="2015-09" db="EMBL/GenBank/DDBJ databases">
        <authorList>
            <consortium name="Pathogen Informatics"/>
        </authorList>
    </citation>
    <scope>NUCLEOTIDE SEQUENCE [LARGE SCALE GENOMIC DNA]</scope>
    <source>
        <strain evidence="15 16">2789STDY5834928</strain>
    </source>
</reference>
<dbReference type="Pfam" id="PF00750">
    <property type="entry name" value="tRNA-synt_1d"/>
    <property type="match status" value="1"/>
</dbReference>
<dbReference type="GO" id="GO:0006420">
    <property type="term" value="P:arginyl-tRNA aminoacylation"/>
    <property type="evidence" value="ECO:0007669"/>
    <property type="project" value="UniProtKB-UniRule"/>
</dbReference>
<proteinExistence type="inferred from homology"/>
<dbReference type="SMART" id="SM00836">
    <property type="entry name" value="DALR_1"/>
    <property type="match status" value="1"/>
</dbReference>
<keyword evidence="8 11" id="KW-0648">Protein biosynthesis</keyword>
<dbReference type="Gene3D" id="3.30.1360.70">
    <property type="entry name" value="Arginyl tRNA synthetase N-terminal domain"/>
    <property type="match status" value="1"/>
</dbReference>
<dbReference type="Proteomes" id="UP000095662">
    <property type="component" value="Unassembled WGS sequence"/>
</dbReference>
<dbReference type="FunFam" id="1.10.730.10:FF:000008">
    <property type="entry name" value="Arginine--tRNA ligase"/>
    <property type="match status" value="1"/>
</dbReference>
<evidence type="ECO:0000256" key="9">
    <source>
        <dbReference type="ARBA" id="ARBA00023146"/>
    </source>
</evidence>
<comment type="catalytic activity">
    <reaction evidence="10 11">
        <text>tRNA(Arg) + L-arginine + ATP = L-arginyl-tRNA(Arg) + AMP + diphosphate</text>
        <dbReference type="Rhea" id="RHEA:20301"/>
        <dbReference type="Rhea" id="RHEA-COMP:9658"/>
        <dbReference type="Rhea" id="RHEA-COMP:9673"/>
        <dbReference type="ChEBI" id="CHEBI:30616"/>
        <dbReference type="ChEBI" id="CHEBI:32682"/>
        <dbReference type="ChEBI" id="CHEBI:33019"/>
        <dbReference type="ChEBI" id="CHEBI:78442"/>
        <dbReference type="ChEBI" id="CHEBI:78513"/>
        <dbReference type="ChEBI" id="CHEBI:456215"/>
        <dbReference type="EC" id="6.1.1.19"/>
    </reaction>
</comment>
<keyword evidence="9 11" id="KW-0030">Aminoacyl-tRNA synthetase</keyword>
<dbReference type="NCBIfam" id="TIGR00456">
    <property type="entry name" value="argS"/>
    <property type="match status" value="1"/>
</dbReference>
<dbReference type="GO" id="GO:0005737">
    <property type="term" value="C:cytoplasm"/>
    <property type="evidence" value="ECO:0007669"/>
    <property type="project" value="UniProtKB-SubCell"/>
</dbReference>
<dbReference type="InterPro" id="IPR008909">
    <property type="entry name" value="DALR_anticod-bd"/>
</dbReference>
<evidence type="ECO:0000313" key="16">
    <source>
        <dbReference type="Proteomes" id="UP000095662"/>
    </source>
</evidence>
<keyword evidence="7 11" id="KW-0067">ATP-binding</keyword>
<feature type="short sequence motif" description="'HIGH' region" evidence="11">
    <location>
        <begin position="136"/>
        <end position="146"/>
    </location>
</feature>
<dbReference type="Pfam" id="PF03485">
    <property type="entry name" value="Arg_tRNA_synt_N"/>
    <property type="match status" value="1"/>
</dbReference>
<dbReference type="Gene3D" id="1.10.730.10">
    <property type="entry name" value="Isoleucyl-tRNA Synthetase, Domain 1"/>
    <property type="match status" value="1"/>
</dbReference>
<dbReference type="GO" id="GO:0005524">
    <property type="term" value="F:ATP binding"/>
    <property type="evidence" value="ECO:0007669"/>
    <property type="project" value="UniProtKB-UniRule"/>
</dbReference>
<dbReference type="SMART" id="SM01016">
    <property type="entry name" value="Arg_tRNA_synt_N"/>
    <property type="match status" value="1"/>
</dbReference>
<keyword evidence="6 11" id="KW-0547">Nucleotide-binding</keyword>
<evidence type="ECO:0000259" key="13">
    <source>
        <dbReference type="SMART" id="SM00836"/>
    </source>
</evidence>
<keyword evidence="4 11" id="KW-0963">Cytoplasm</keyword>
<evidence type="ECO:0000256" key="10">
    <source>
        <dbReference type="ARBA" id="ARBA00049339"/>
    </source>
</evidence>
<comment type="subunit">
    <text evidence="3 11">Monomer.</text>
</comment>
<dbReference type="SUPFAM" id="SSF55190">
    <property type="entry name" value="Arginyl-tRNA synthetase (ArgRS), N-terminal 'additional' domain"/>
    <property type="match status" value="1"/>
</dbReference>
<dbReference type="EC" id="6.1.1.19" evidence="11"/>
<dbReference type="InterPro" id="IPR036695">
    <property type="entry name" value="Arg-tRNA-synth_N_sf"/>
</dbReference>
<evidence type="ECO:0000256" key="4">
    <source>
        <dbReference type="ARBA" id="ARBA00022490"/>
    </source>
</evidence>
<evidence type="ECO:0000256" key="7">
    <source>
        <dbReference type="ARBA" id="ARBA00022840"/>
    </source>
</evidence>
<evidence type="ECO:0000256" key="8">
    <source>
        <dbReference type="ARBA" id="ARBA00022917"/>
    </source>
</evidence>
<dbReference type="InterPro" id="IPR001412">
    <property type="entry name" value="aa-tRNA-synth_I_CS"/>
</dbReference>
<dbReference type="PRINTS" id="PR01038">
    <property type="entry name" value="TRNASYNTHARG"/>
</dbReference>
<dbReference type="HAMAP" id="MF_00123">
    <property type="entry name" value="Arg_tRNA_synth"/>
    <property type="match status" value="1"/>
</dbReference>